<comment type="caution">
    <text evidence="2">The sequence shown here is derived from an EMBL/GenBank/DDBJ whole genome shotgun (WGS) entry which is preliminary data.</text>
</comment>
<evidence type="ECO:0000259" key="1">
    <source>
        <dbReference type="PROSITE" id="PS51186"/>
    </source>
</evidence>
<evidence type="ECO:0000313" key="2">
    <source>
        <dbReference type="EMBL" id="CAG7657494.1"/>
    </source>
</evidence>
<keyword evidence="3" id="KW-1185">Reference proteome</keyword>
<dbReference type="PANTHER" id="PTHR11614">
    <property type="entry name" value="PHOSPHOLIPASE-RELATED"/>
    <property type="match status" value="1"/>
</dbReference>
<feature type="domain" description="N-acetyltransferase" evidence="1">
    <location>
        <begin position="1"/>
        <end position="112"/>
    </location>
</feature>
<evidence type="ECO:0000313" key="3">
    <source>
        <dbReference type="Proteomes" id="UP000730618"/>
    </source>
</evidence>
<dbReference type="Pfam" id="PF00583">
    <property type="entry name" value="Acetyltransf_1"/>
    <property type="match status" value="1"/>
</dbReference>
<protein>
    <recommendedName>
        <fullName evidence="1">N-acetyltransferase domain-containing protein</fullName>
    </recommendedName>
</protein>
<dbReference type="InterPro" id="IPR000182">
    <property type="entry name" value="GNAT_dom"/>
</dbReference>
<proteinExistence type="predicted"/>
<dbReference type="Pfam" id="PF12146">
    <property type="entry name" value="Hydrolase_4"/>
    <property type="match status" value="1"/>
</dbReference>
<accession>A0ABM8VTA7</accession>
<dbReference type="InterPro" id="IPR051044">
    <property type="entry name" value="MAG_DAG_Lipase"/>
</dbReference>
<sequence length="417" mass="46446">MNHFDSDKDCLWLVEVDGQIKGSIAISHITTSQAQLRWYFVEPDLTGRGYGTKLLEKAIQFCIDKHYESITLWTNSKLSRARALYAKYGFQIVESGEQFLSNQMLVTERWLRICRRVVGAAGEKFRVVAQTIFAKGRMKLEIKKGTFSGVGGAQLFYKVHTPGGAPKAAVIAVHGHGDHSGGLHNLSESLAAHDYIVYALDLRGHGKSTGTRGFIRSWEEFRGDLHAFRKLVAAEHPELPLFIAAHSLGGVIALDYGLHHGEGVAGLIAIAPAISYEAKPSEKLLIALMGKLMPEYTIDKPSNLQQLTRDPDMLSRLQADSLRHNTVTPGFGRGLMRTVPRITNQANTMKLPLLLLYGLGDDITPPAKLRQFFDAVGSEDKLKLEYNGMRHRPFDEIGREQVFADILRWLDRQTGTL</sequence>
<dbReference type="PROSITE" id="PS51186">
    <property type="entry name" value="GNAT"/>
    <property type="match status" value="1"/>
</dbReference>
<dbReference type="Proteomes" id="UP000730618">
    <property type="component" value="Unassembled WGS sequence"/>
</dbReference>
<gene>
    <name evidence="2" type="ORF">PAECIP111802_06744</name>
</gene>
<dbReference type="InterPro" id="IPR022742">
    <property type="entry name" value="Hydrolase_4"/>
</dbReference>
<name>A0ABM8VTA7_9BACL</name>
<dbReference type="EMBL" id="CAJVCE010000035">
    <property type="protein sequence ID" value="CAG7657494.1"/>
    <property type="molecule type" value="Genomic_DNA"/>
</dbReference>
<dbReference type="CDD" id="cd04301">
    <property type="entry name" value="NAT_SF"/>
    <property type="match status" value="1"/>
</dbReference>
<organism evidence="2 3">
    <name type="scientific">Paenibacillus allorhizosphaerae</name>
    <dbReference type="NCBI Taxonomy" id="2849866"/>
    <lineage>
        <taxon>Bacteria</taxon>
        <taxon>Bacillati</taxon>
        <taxon>Bacillota</taxon>
        <taxon>Bacilli</taxon>
        <taxon>Bacillales</taxon>
        <taxon>Paenibacillaceae</taxon>
        <taxon>Paenibacillus</taxon>
    </lineage>
</organism>
<reference evidence="2 3" key="1">
    <citation type="submission" date="2021-06" db="EMBL/GenBank/DDBJ databases">
        <authorList>
            <person name="Criscuolo A."/>
        </authorList>
    </citation>
    <scope>NUCLEOTIDE SEQUENCE [LARGE SCALE GENOMIC DNA]</scope>
    <source>
        <strain evidence="3">CIP 111802</strain>
    </source>
</reference>